<comment type="caution">
    <text evidence="2">The sequence shown here is derived from an EMBL/GenBank/DDBJ whole genome shotgun (WGS) entry which is preliminary data.</text>
</comment>
<dbReference type="EMBL" id="DTGA01000091">
    <property type="protein sequence ID" value="HGB30919.1"/>
    <property type="molecule type" value="Genomic_DNA"/>
</dbReference>
<sequence>MKAYWGNVTEVLKYFGFIGGQTPLPVHIKDISYDSANGSYVVTYVNAGVCYPSSPSRTKSGTSDDSEPTSSTDGTPLTEFNQARFFILGKTATNQEVTDLKCDITLWFRERPDSSLGQTQPGPWIKANTIVGAVGKKEYLTTLLHHREIYLQLTGISGTDLATIEVYVAGANDLEPPVELNLGGISIENANLSVEVEAIPSAGEKADSVILASTLDGSLPTPSNLAPPVKAIGVDSNGRLMIAGGIGDGDLNKQIFPVVVGGRYNYNVGYAYYQTNFTGDNNDLIFSAVQPGPEGNEISITIQQGSSLSISVSGKDITITGNISGGVTAKQIRDLVYTDVRVTSLIRCEFASGNDGTGNVGTLSKTYLSGGSGESRVLPFAVDDLGALHVYNTNVLNYINDSVSSYDVPPPEIVCGGNQTTSTTIGNCVQLTTTSYLLRRGVWVRVDPNSAGNYWVGIHYTYSADSIWDHNNNKWVAGRLFSRDGGEIFIPINDPSKLWIASNTASVVVIWQGA</sequence>
<evidence type="ECO:0000256" key="1">
    <source>
        <dbReference type="SAM" id="MobiDB-lite"/>
    </source>
</evidence>
<organism evidence="2">
    <name type="scientific">Dictyoglomus turgidum</name>
    <dbReference type="NCBI Taxonomy" id="513050"/>
    <lineage>
        <taxon>Bacteria</taxon>
        <taxon>Pseudomonadati</taxon>
        <taxon>Dictyoglomota</taxon>
        <taxon>Dictyoglomia</taxon>
        <taxon>Dictyoglomales</taxon>
        <taxon>Dictyoglomaceae</taxon>
        <taxon>Dictyoglomus</taxon>
    </lineage>
</organism>
<reference evidence="2" key="1">
    <citation type="journal article" date="2020" name="mSystems">
        <title>Genome- and Community-Level Interaction Insights into Carbon Utilization and Element Cycling Functions of Hydrothermarchaeota in Hydrothermal Sediment.</title>
        <authorList>
            <person name="Zhou Z."/>
            <person name="Liu Y."/>
            <person name="Xu W."/>
            <person name="Pan J."/>
            <person name="Luo Z.H."/>
            <person name="Li M."/>
        </authorList>
    </citation>
    <scope>NUCLEOTIDE SEQUENCE [LARGE SCALE GENOMIC DNA]</scope>
    <source>
        <strain evidence="2">SpSt-751</strain>
    </source>
</reference>
<gene>
    <name evidence="2" type="ORF">ENV35_03480</name>
</gene>
<accession>A0A7C3SN43</accession>
<evidence type="ECO:0000313" key="2">
    <source>
        <dbReference type="EMBL" id="HGB30919.1"/>
    </source>
</evidence>
<feature type="compositionally biased region" description="Low complexity" evidence="1">
    <location>
        <begin position="60"/>
        <end position="76"/>
    </location>
</feature>
<name>A0A7C3SN43_9BACT</name>
<proteinExistence type="predicted"/>
<dbReference type="AlphaFoldDB" id="A0A7C3SN43"/>
<protein>
    <submittedName>
        <fullName evidence="2">Uncharacterized protein</fullName>
    </submittedName>
</protein>
<feature type="region of interest" description="Disordered" evidence="1">
    <location>
        <begin position="54"/>
        <end position="77"/>
    </location>
</feature>